<dbReference type="Proteomes" id="UP000288293">
    <property type="component" value="Unassembled WGS sequence"/>
</dbReference>
<evidence type="ECO:0000256" key="2">
    <source>
        <dbReference type="ARBA" id="ARBA00005722"/>
    </source>
</evidence>
<evidence type="ECO:0000256" key="1">
    <source>
        <dbReference type="ARBA" id="ARBA00004442"/>
    </source>
</evidence>
<comment type="similarity">
    <text evidence="2">Belongs to the MipA/OmpV family.</text>
</comment>
<dbReference type="InterPro" id="IPR010583">
    <property type="entry name" value="MipA"/>
</dbReference>
<accession>A0A432W6T4</accession>
<evidence type="ECO:0000313" key="7">
    <source>
        <dbReference type="Proteomes" id="UP000288293"/>
    </source>
</evidence>
<evidence type="ECO:0000313" key="6">
    <source>
        <dbReference type="EMBL" id="RUO25699.1"/>
    </source>
</evidence>
<proteinExistence type="inferred from homology"/>
<dbReference type="GO" id="GO:0009252">
    <property type="term" value="P:peptidoglycan biosynthetic process"/>
    <property type="evidence" value="ECO:0007669"/>
    <property type="project" value="TreeGrafter"/>
</dbReference>
<reference evidence="6 7" key="1">
    <citation type="journal article" date="2011" name="Front. Microbiol.">
        <title>Genomic signatures of strain selection and enhancement in Bacillus atrophaeus var. globigii, a historical biowarfare simulant.</title>
        <authorList>
            <person name="Gibbons H.S."/>
            <person name="Broomall S.M."/>
            <person name="McNew L.A."/>
            <person name="Daligault H."/>
            <person name="Chapman C."/>
            <person name="Bruce D."/>
            <person name="Karavis M."/>
            <person name="Krepps M."/>
            <person name="McGregor P.A."/>
            <person name="Hong C."/>
            <person name="Park K.H."/>
            <person name="Akmal A."/>
            <person name="Feldman A."/>
            <person name="Lin J.S."/>
            <person name="Chang W.E."/>
            <person name="Higgs B.W."/>
            <person name="Demirev P."/>
            <person name="Lindquist J."/>
            <person name="Liem A."/>
            <person name="Fochler E."/>
            <person name="Read T.D."/>
            <person name="Tapia R."/>
            <person name="Johnson S."/>
            <person name="Bishop-Lilly K.A."/>
            <person name="Detter C."/>
            <person name="Han C."/>
            <person name="Sozhamannan S."/>
            <person name="Rosenzweig C.N."/>
            <person name="Skowronski E.W."/>
        </authorList>
    </citation>
    <scope>NUCLEOTIDE SEQUENCE [LARGE SCALE GENOMIC DNA]</scope>
    <source>
        <strain evidence="6 7">MLST1</strain>
    </source>
</reference>
<comment type="caution">
    <text evidence="6">The sequence shown here is derived from an EMBL/GenBank/DDBJ whole genome shotgun (WGS) entry which is preliminary data.</text>
</comment>
<keyword evidence="5" id="KW-0998">Cell outer membrane</keyword>
<dbReference type="Gene3D" id="2.40.160.20">
    <property type="match status" value="1"/>
</dbReference>
<dbReference type="PANTHER" id="PTHR38776:SF1">
    <property type="entry name" value="MLTA-INTERACTING PROTEIN-RELATED"/>
    <property type="match status" value="1"/>
</dbReference>
<keyword evidence="7" id="KW-1185">Reference proteome</keyword>
<gene>
    <name evidence="6" type="ORF">CWE09_02925</name>
</gene>
<name>A0A432W6T4_9GAMM</name>
<dbReference type="EMBL" id="PIPL01000001">
    <property type="protein sequence ID" value="RUO25699.1"/>
    <property type="molecule type" value="Genomic_DNA"/>
</dbReference>
<keyword evidence="4" id="KW-0472">Membrane</keyword>
<evidence type="ECO:0000256" key="5">
    <source>
        <dbReference type="ARBA" id="ARBA00023237"/>
    </source>
</evidence>
<evidence type="ECO:0000256" key="4">
    <source>
        <dbReference type="ARBA" id="ARBA00023136"/>
    </source>
</evidence>
<evidence type="ECO:0000256" key="3">
    <source>
        <dbReference type="ARBA" id="ARBA00022729"/>
    </source>
</evidence>
<dbReference type="Pfam" id="PF06629">
    <property type="entry name" value="MipA"/>
    <property type="match status" value="1"/>
</dbReference>
<keyword evidence="3" id="KW-0732">Signal</keyword>
<organism evidence="6 7">
    <name type="scientific">Aliidiomarina minuta</name>
    <dbReference type="NCBI Taxonomy" id="880057"/>
    <lineage>
        <taxon>Bacteria</taxon>
        <taxon>Pseudomonadati</taxon>
        <taxon>Pseudomonadota</taxon>
        <taxon>Gammaproteobacteria</taxon>
        <taxon>Alteromonadales</taxon>
        <taxon>Idiomarinaceae</taxon>
        <taxon>Aliidiomarina</taxon>
    </lineage>
</organism>
<dbReference type="PANTHER" id="PTHR38776">
    <property type="entry name" value="MLTA-INTERACTING PROTEIN-RELATED"/>
    <property type="match status" value="1"/>
</dbReference>
<protein>
    <recommendedName>
        <fullName evidence="8">MipA/OmpV family protein</fullName>
    </recommendedName>
</protein>
<comment type="subcellular location">
    <subcellularLocation>
        <location evidence="1">Cell outer membrane</location>
    </subcellularLocation>
</comment>
<dbReference type="AlphaFoldDB" id="A0A432W6T4"/>
<sequence length="267" mass="29853">MLGHLRIVSCNYYRIKEHSLRTGKIISASFVATALMVGSSAQAQWSLGGAVISTDASYKGLDSDTLVVPLVGYEGERFYFRGIEAGYRLNDSRRNRLSAHVTASPFRFRPRENKDPQLSQLDSRNFSAEAGMSYQMLTRYGEVELRGGLDMRGNGHRFSASYSFPLSRDPRKWQFGPRVGATYISSEYTDYYYGVSAAEAERTGLNEYSSQDAVNPFYGLGGYYRFGDRLSVLGNYRITKISSKISNSPMAEGSRTTTLFVALSYSF</sequence>
<evidence type="ECO:0008006" key="8">
    <source>
        <dbReference type="Google" id="ProtNLM"/>
    </source>
</evidence>
<dbReference type="GO" id="GO:0009279">
    <property type="term" value="C:cell outer membrane"/>
    <property type="evidence" value="ECO:0007669"/>
    <property type="project" value="UniProtKB-SubCell"/>
</dbReference>